<proteinExistence type="predicted"/>
<sequence length="115" mass="13397">MNKENPWTIQPWHIRCSFRKAGIHVPEYAIKMPDKPISGPDFSLENRDFLITVTVNGLEKANVRCRIHHWSTNPSNRMPYVKYPCSLKTEPIFEEDAPILDKLRLIPLPKEKSDV</sequence>
<dbReference type="AlphaFoldDB" id="A0A6A4J7L6"/>
<dbReference type="EMBL" id="WIXP02000012">
    <property type="protein sequence ID" value="KAF6201870.1"/>
    <property type="molecule type" value="Genomic_DNA"/>
</dbReference>
<name>A0A6A4J7L6_APOLU</name>
<keyword evidence="2" id="KW-1185">Reference proteome</keyword>
<gene>
    <name evidence="1" type="ORF">GE061_004266</name>
</gene>
<protein>
    <submittedName>
        <fullName evidence="1">Uncharacterized protein</fullName>
    </submittedName>
</protein>
<comment type="caution">
    <text evidence="1">The sequence shown here is derived from an EMBL/GenBank/DDBJ whole genome shotgun (WGS) entry which is preliminary data.</text>
</comment>
<evidence type="ECO:0000313" key="2">
    <source>
        <dbReference type="Proteomes" id="UP000466442"/>
    </source>
</evidence>
<accession>A0A6A4J7L6</accession>
<dbReference type="Proteomes" id="UP000466442">
    <property type="component" value="Linkage Group LG12"/>
</dbReference>
<organism evidence="1 2">
    <name type="scientific">Apolygus lucorum</name>
    <name type="common">Small green plant bug</name>
    <name type="synonym">Lygocoris lucorum</name>
    <dbReference type="NCBI Taxonomy" id="248454"/>
    <lineage>
        <taxon>Eukaryota</taxon>
        <taxon>Metazoa</taxon>
        <taxon>Ecdysozoa</taxon>
        <taxon>Arthropoda</taxon>
        <taxon>Hexapoda</taxon>
        <taxon>Insecta</taxon>
        <taxon>Pterygota</taxon>
        <taxon>Neoptera</taxon>
        <taxon>Paraneoptera</taxon>
        <taxon>Hemiptera</taxon>
        <taxon>Heteroptera</taxon>
        <taxon>Panheteroptera</taxon>
        <taxon>Cimicomorpha</taxon>
        <taxon>Miridae</taxon>
        <taxon>Mirini</taxon>
        <taxon>Apolygus</taxon>
    </lineage>
</organism>
<evidence type="ECO:0000313" key="1">
    <source>
        <dbReference type="EMBL" id="KAF6201870.1"/>
    </source>
</evidence>
<reference evidence="1" key="1">
    <citation type="journal article" date="2021" name="Mol. Ecol. Resour.">
        <title>Apolygus lucorum genome provides insights into omnivorousness and mesophyll feeding.</title>
        <authorList>
            <person name="Liu Y."/>
            <person name="Liu H."/>
            <person name="Wang H."/>
            <person name="Huang T."/>
            <person name="Liu B."/>
            <person name="Yang B."/>
            <person name="Yin L."/>
            <person name="Li B."/>
            <person name="Zhang Y."/>
            <person name="Zhang S."/>
            <person name="Jiang F."/>
            <person name="Zhang X."/>
            <person name="Ren Y."/>
            <person name="Wang B."/>
            <person name="Wang S."/>
            <person name="Lu Y."/>
            <person name="Wu K."/>
            <person name="Fan W."/>
            <person name="Wang G."/>
        </authorList>
    </citation>
    <scope>NUCLEOTIDE SEQUENCE</scope>
    <source>
        <strain evidence="1">12Hb</strain>
    </source>
</reference>
<dbReference type="OrthoDB" id="5555409at2759"/>